<dbReference type="Proteomes" id="UP000499080">
    <property type="component" value="Unassembled WGS sequence"/>
</dbReference>
<name>A0A4Y2CV45_ARAVE</name>
<evidence type="ECO:0000313" key="2">
    <source>
        <dbReference type="Proteomes" id="UP000499080"/>
    </source>
</evidence>
<accession>A0A4Y2CV45</accession>
<keyword evidence="2" id="KW-1185">Reference proteome</keyword>
<reference evidence="1 2" key="1">
    <citation type="journal article" date="2019" name="Sci. Rep.">
        <title>Orb-weaving spider Araneus ventricosus genome elucidates the spidroin gene catalogue.</title>
        <authorList>
            <person name="Kono N."/>
            <person name="Nakamura H."/>
            <person name="Ohtoshi R."/>
            <person name="Moran D.A.P."/>
            <person name="Shinohara A."/>
            <person name="Yoshida Y."/>
            <person name="Fujiwara M."/>
            <person name="Mori M."/>
            <person name="Tomita M."/>
            <person name="Arakawa K."/>
        </authorList>
    </citation>
    <scope>NUCLEOTIDE SEQUENCE [LARGE SCALE GENOMIC DNA]</scope>
</reference>
<dbReference type="PANTHER" id="PTHR46060">
    <property type="entry name" value="MARINER MOS1 TRANSPOSASE-LIKE PROTEIN"/>
    <property type="match status" value="1"/>
</dbReference>
<dbReference type="PANTHER" id="PTHR46060:SF3">
    <property type="entry name" value="PROTEIN GVQW3"/>
    <property type="match status" value="1"/>
</dbReference>
<protein>
    <recommendedName>
        <fullName evidence="3">Histone-lysine N-methyltransferase SETMAR</fullName>
    </recommendedName>
</protein>
<evidence type="ECO:0000313" key="1">
    <source>
        <dbReference type="EMBL" id="GBM07806.1"/>
    </source>
</evidence>
<dbReference type="OrthoDB" id="9970333at2759"/>
<gene>
    <name evidence="1" type="ORF">AVEN_33093_1</name>
</gene>
<dbReference type="GO" id="GO:0003676">
    <property type="term" value="F:nucleic acid binding"/>
    <property type="evidence" value="ECO:0007669"/>
    <property type="project" value="InterPro"/>
</dbReference>
<dbReference type="AlphaFoldDB" id="A0A4Y2CV45"/>
<dbReference type="InterPro" id="IPR052709">
    <property type="entry name" value="Transposase-MT_Hybrid"/>
</dbReference>
<proteinExistence type="predicted"/>
<dbReference type="InterPro" id="IPR036397">
    <property type="entry name" value="RNaseH_sf"/>
</dbReference>
<comment type="caution">
    <text evidence="1">The sequence shown here is derived from an EMBL/GenBank/DDBJ whole genome shotgun (WGS) entry which is preliminary data.</text>
</comment>
<dbReference type="EMBL" id="BGPR01000247">
    <property type="protein sequence ID" value="GBM07806.1"/>
    <property type="molecule type" value="Genomic_DNA"/>
</dbReference>
<sequence length="142" mass="16184">MGILYIRNVSYARKLSKALCLLLRHLAFSNLFLQSDSKDMGQTSRLDFTTTSKSHSDFSRYLIPDNARPHGAVVTQQLLGQIKWDVSYHSTYSPDIATSDYYLFPELKNWIGGQSFQTNQKIQSNVKAHLTQLAAMFFEEGI</sequence>
<organism evidence="1 2">
    <name type="scientific">Araneus ventricosus</name>
    <name type="common">Orbweaver spider</name>
    <name type="synonym">Epeira ventricosa</name>
    <dbReference type="NCBI Taxonomy" id="182803"/>
    <lineage>
        <taxon>Eukaryota</taxon>
        <taxon>Metazoa</taxon>
        <taxon>Ecdysozoa</taxon>
        <taxon>Arthropoda</taxon>
        <taxon>Chelicerata</taxon>
        <taxon>Arachnida</taxon>
        <taxon>Araneae</taxon>
        <taxon>Araneomorphae</taxon>
        <taxon>Entelegynae</taxon>
        <taxon>Araneoidea</taxon>
        <taxon>Araneidae</taxon>
        <taxon>Araneus</taxon>
    </lineage>
</organism>
<evidence type="ECO:0008006" key="3">
    <source>
        <dbReference type="Google" id="ProtNLM"/>
    </source>
</evidence>
<dbReference type="Gene3D" id="3.30.420.10">
    <property type="entry name" value="Ribonuclease H-like superfamily/Ribonuclease H"/>
    <property type="match status" value="1"/>
</dbReference>